<dbReference type="EC" id="2.6.1.42" evidence="12"/>
<dbReference type="UniPathway" id="UPA00048">
    <property type="reaction ID" value="UER00073"/>
</dbReference>
<comment type="pathway">
    <text evidence="3 12">Amino-acid biosynthesis; L-valine biosynthesis; L-valine from pyruvate: step 4/4.</text>
</comment>
<dbReference type="RefSeq" id="WP_115867154.1">
    <property type="nucleotide sequence ID" value="NZ_QREG01000004.1"/>
</dbReference>
<dbReference type="SUPFAM" id="SSF56752">
    <property type="entry name" value="D-aminoacid aminotransferase-like PLP-dependent enzymes"/>
    <property type="match status" value="1"/>
</dbReference>
<dbReference type="Gene3D" id="3.20.10.10">
    <property type="entry name" value="D-amino Acid Aminotransferase, subunit A, domain 2"/>
    <property type="match status" value="1"/>
</dbReference>
<dbReference type="GO" id="GO:0009098">
    <property type="term" value="P:L-leucine biosynthetic process"/>
    <property type="evidence" value="ECO:0007669"/>
    <property type="project" value="UniProtKB-UniPathway"/>
</dbReference>
<comment type="catalytic activity">
    <reaction evidence="11 12">
        <text>L-leucine + 2-oxoglutarate = 4-methyl-2-oxopentanoate + L-glutamate</text>
        <dbReference type="Rhea" id="RHEA:18321"/>
        <dbReference type="ChEBI" id="CHEBI:16810"/>
        <dbReference type="ChEBI" id="CHEBI:17865"/>
        <dbReference type="ChEBI" id="CHEBI:29985"/>
        <dbReference type="ChEBI" id="CHEBI:57427"/>
        <dbReference type="EC" id="2.6.1.42"/>
    </reaction>
</comment>
<keyword evidence="8 12" id="KW-0663">Pyridoxal phosphate</keyword>
<dbReference type="GO" id="GO:0052654">
    <property type="term" value="F:L-leucine-2-oxoglutarate transaminase activity"/>
    <property type="evidence" value="ECO:0007669"/>
    <property type="project" value="RHEA"/>
</dbReference>
<dbReference type="InterPro" id="IPR036038">
    <property type="entry name" value="Aminotransferase-like"/>
</dbReference>
<evidence type="ECO:0000313" key="14">
    <source>
        <dbReference type="Proteomes" id="UP000256779"/>
    </source>
</evidence>
<evidence type="ECO:0000256" key="11">
    <source>
        <dbReference type="ARBA" id="ARBA00049229"/>
    </source>
</evidence>
<dbReference type="InterPro" id="IPR050571">
    <property type="entry name" value="Class-IV_PLP-Dep_Aminotrnsfr"/>
</dbReference>
<dbReference type="FunFam" id="3.20.10.10:FF:000002">
    <property type="entry name" value="D-alanine aminotransferase"/>
    <property type="match status" value="1"/>
</dbReference>
<keyword evidence="12" id="KW-0100">Branched-chain amino acid biosynthesis</keyword>
<evidence type="ECO:0000256" key="5">
    <source>
        <dbReference type="ARBA" id="ARBA00009320"/>
    </source>
</evidence>
<evidence type="ECO:0000256" key="4">
    <source>
        <dbReference type="ARBA" id="ARBA00005072"/>
    </source>
</evidence>
<evidence type="ECO:0000256" key="9">
    <source>
        <dbReference type="ARBA" id="ARBA00048212"/>
    </source>
</evidence>
<dbReference type="NCBIfam" id="NF005146">
    <property type="entry name" value="PRK06606.1"/>
    <property type="match status" value="1"/>
</dbReference>
<keyword evidence="14" id="KW-1185">Reference proteome</keyword>
<comment type="catalytic activity">
    <reaction evidence="9 12">
        <text>L-valine + 2-oxoglutarate = 3-methyl-2-oxobutanoate + L-glutamate</text>
        <dbReference type="Rhea" id="RHEA:24813"/>
        <dbReference type="ChEBI" id="CHEBI:11851"/>
        <dbReference type="ChEBI" id="CHEBI:16810"/>
        <dbReference type="ChEBI" id="CHEBI:29985"/>
        <dbReference type="ChEBI" id="CHEBI:57762"/>
        <dbReference type="EC" id="2.6.1.42"/>
    </reaction>
</comment>
<evidence type="ECO:0000256" key="12">
    <source>
        <dbReference type="RuleBase" id="RU364094"/>
    </source>
</evidence>
<reference evidence="13 14" key="1">
    <citation type="submission" date="2018-07" db="EMBL/GenBank/DDBJ databases">
        <title>Genomic Encyclopedia of Type Strains, Phase IV (KMG-IV): sequencing the most valuable type-strain genomes for metagenomic binning, comparative biology and taxonomic classification.</title>
        <authorList>
            <person name="Goeker M."/>
        </authorList>
    </citation>
    <scope>NUCLEOTIDE SEQUENCE [LARGE SCALE GENOMIC DNA]</scope>
    <source>
        <strain evidence="13 14">DSM 4134</strain>
    </source>
</reference>
<dbReference type="InterPro" id="IPR043131">
    <property type="entry name" value="BCAT-like_N"/>
</dbReference>
<dbReference type="UniPathway" id="UPA00049">
    <property type="reaction ID" value="UER00062"/>
</dbReference>
<name>A0A3D9L6G7_MARFU</name>
<dbReference type="Pfam" id="PF01063">
    <property type="entry name" value="Aminotran_4"/>
    <property type="match status" value="1"/>
</dbReference>
<dbReference type="EMBL" id="QREG01000004">
    <property type="protein sequence ID" value="REE01064.1"/>
    <property type="molecule type" value="Genomic_DNA"/>
</dbReference>
<evidence type="ECO:0000256" key="6">
    <source>
        <dbReference type="ARBA" id="ARBA00022576"/>
    </source>
</evidence>
<sequence length="296" mass="33472">MYYDDRTEVFLDGEWIKAKDAKASLFDQTLHYGTGVFDGLRSYNSGNGFNIFKPFEHFKRLHSSAEKVFLKVPYTVEELIKIAYELIDRNNLTNAYIRPLVFAGPNMILAPAKETHVFMTAWKWAKYPGFEPLNCMISSYLKPSPKSTPVDAKVVGNYSANTLASAEAKKLGFDEAILLDHQGHISEGPGSNIFYEKDGELFTPKEGNILPGITRSTVMDICKELKVKVTEKDITPEELYGADHAFFCGTATEITHISSVNGEKFKKKWEDSVGYNIHMVYQQKVMFDEYQGLTIV</sequence>
<comment type="pathway">
    <text evidence="4 12">Amino-acid biosynthesis; L-leucine biosynthesis; L-leucine from 3-methyl-2-oxobutanoate: step 4/4.</text>
</comment>
<evidence type="ECO:0000256" key="1">
    <source>
        <dbReference type="ARBA" id="ARBA00001933"/>
    </source>
</evidence>
<dbReference type="AlphaFoldDB" id="A0A3D9L6G7"/>
<dbReference type="InterPro" id="IPR001544">
    <property type="entry name" value="Aminotrans_IV"/>
</dbReference>
<keyword evidence="6 12" id="KW-0032">Aminotransferase</keyword>
<comment type="caution">
    <text evidence="13">The sequence shown here is derived from an EMBL/GenBank/DDBJ whole genome shotgun (WGS) entry which is preliminary data.</text>
</comment>
<protein>
    <recommendedName>
        <fullName evidence="12">Branched-chain-amino-acid aminotransferase</fullName>
        <shortName evidence="12">BCAT</shortName>
        <ecNumber evidence="12">2.6.1.42</ecNumber>
    </recommendedName>
</protein>
<dbReference type="Gene3D" id="3.30.470.10">
    <property type="match status" value="1"/>
</dbReference>
<dbReference type="UniPathway" id="UPA00047">
    <property type="reaction ID" value="UER00058"/>
</dbReference>
<evidence type="ECO:0000256" key="7">
    <source>
        <dbReference type="ARBA" id="ARBA00022679"/>
    </source>
</evidence>
<comment type="function">
    <text evidence="12">Acts on leucine, isoleucine and valine.</text>
</comment>
<comment type="pathway">
    <text evidence="2 12">Amino-acid biosynthesis; L-isoleucine biosynthesis; L-isoleucine from 2-oxobutanoate: step 4/4.</text>
</comment>
<dbReference type="GO" id="GO:0052655">
    <property type="term" value="F:L-valine-2-oxoglutarate transaminase activity"/>
    <property type="evidence" value="ECO:0007669"/>
    <property type="project" value="RHEA"/>
</dbReference>
<comment type="cofactor">
    <cofactor evidence="1 12">
        <name>pyridoxal 5'-phosphate</name>
        <dbReference type="ChEBI" id="CHEBI:597326"/>
    </cofactor>
</comment>
<dbReference type="GO" id="GO:0009097">
    <property type="term" value="P:isoleucine biosynthetic process"/>
    <property type="evidence" value="ECO:0007669"/>
    <property type="project" value="UniProtKB-UniPathway"/>
</dbReference>
<evidence type="ECO:0000256" key="8">
    <source>
        <dbReference type="ARBA" id="ARBA00022898"/>
    </source>
</evidence>
<proteinExistence type="inferred from homology"/>
<evidence type="ECO:0000313" key="13">
    <source>
        <dbReference type="EMBL" id="REE01064.1"/>
    </source>
</evidence>
<dbReference type="OrthoDB" id="9804984at2"/>
<dbReference type="Proteomes" id="UP000256779">
    <property type="component" value="Unassembled WGS sequence"/>
</dbReference>
<dbReference type="PANTHER" id="PTHR42743:SF11">
    <property type="entry name" value="AMINODEOXYCHORISMATE LYASE"/>
    <property type="match status" value="1"/>
</dbReference>
<organism evidence="13 14">
    <name type="scientific">Marinoscillum furvescens DSM 4134</name>
    <dbReference type="NCBI Taxonomy" id="1122208"/>
    <lineage>
        <taxon>Bacteria</taxon>
        <taxon>Pseudomonadati</taxon>
        <taxon>Bacteroidota</taxon>
        <taxon>Cytophagia</taxon>
        <taxon>Cytophagales</taxon>
        <taxon>Reichenbachiellaceae</taxon>
        <taxon>Marinoscillum</taxon>
    </lineage>
</organism>
<dbReference type="PANTHER" id="PTHR42743">
    <property type="entry name" value="AMINO-ACID AMINOTRANSFERASE"/>
    <property type="match status" value="1"/>
</dbReference>
<dbReference type="GO" id="GO:0052656">
    <property type="term" value="F:L-isoleucine-2-oxoglutarate transaminase activity"/>
    <property type="evidence" value="ECO:0007669"/>
    <property type="project" value="RHEA"/>
</dbReference>
<evidence type="ECO:0000256" key="3">
    <source>
        <dbReference type="ARBA" id="ARBA00004931"/>
    </source>
</evidence>
<evidence type="ECO:0000256" key="10">
    <source>
        <dbReference type="ARBA" id="ARBA00048798"/>
    </source>
</evidence>
<dbReference type="InterPro" id="IPR043132">
    <property type="entry name" value="BCAT-like_C"/>
</dbReference>
<keyword evidence="12" id="KW-0028">Amino-acid biosynthesis</keyword>
<evidence type="ECO:0000256" key="2">
    <source>
        <dbReference type="ARBA" id="ARBA00004824"/>
    </source>
</evidence>
<comment type="catalytic activity">
    <reaction evidence="10 12">
        <text>L-isoleucine + 2-oxoglutarate = (S)-3-methyl-2-oxopentanoate + L-glutamate</text>
        <dbReference type="Rhea" id="RHEA:24801"/>
        <dbReference type="ChEBI" id="CHEBI:16810"/>
        <dbReference type="ChEBI" id="CHEBI:29985"/>
        <dbReference type="ChEBI" id="CHEBI:35146"/>
        <dbReference type="ChEBI" id="CHEBI:58045"/>
        <dbReference type="EC" id="2.6.1.42"/>
    </reaction>
</comment>
<dbReference type="NCBIfam" id="TIGR01122">
    <property type="entry name" value="ilvE_I"/>
    <property type="match status" value="1"/>
</dbReference>
<accession>A0A3D9L6G7</accession>
<comment type="similarity">
    <text evidence="5 12">Belongs to the class-IV pyridoxal-phosphate-dependent aminotransferase family.</text>
</comment>
<keyword evidence="7 12" id="KW-0808">Transferase</keyword>
<dbReference type="GO" id="GO:0009099">
    <property type="term" value="P:L-valine biosynthetic process"/>
    <property type="evidence" value="ECO:0007669"/>
    <property type="project" value="UniProtKB-UniPathway"/>
</dbReference>
<gene>
    <name evidence="12" type="primary">ilvE</name>
    <name evidence="13" type="ORF">C7460_10483</name>
</gene>
<dbReference type="InterPro" id="IPR005785">
    <property type="entry name" value="B_amino_transI"/>
</dbReference>